<dbReference type="GO" id="GO:0008270">
    <property type="term" value="F:zinc ion binding"/>
    <property type="evidence" value="ECO:0007669"/>
    <property type="project" value="UniProtKB-KW"/>
</dbReference>
<dbReference type="InterPro" id="IPR013083">
    <property type="entry name" value="Znf_RING/FYVE/PHD"/>
</dbReference>
<dbReference type="InterPro" id="IPR051826">
    <property type="entry name" value="E3_ubiquitin-ligase_domain"/>
</dbReference>
<evidence type="ECO:0000259" key="3">
    <source>
        <dbReference type="PROSITE" id="PS50089"/>
    </source>
</evidence>
<evidence type="ECO:0000256" key="1">
    <source>
        <dbReference type="PROSITE-ProRule" id="PRU00175"/>
    </source>
</evidence>
<protein>
    <recommendedName>
        <fullName evidence="3">RING-type domain-containing protein</fullName>
    </recommendedName>
</protein>
<keyword evidence="1" id="KW-0863">Zinc-finger</keyword>
<dbReference type="PROSITE" id="PS50089">
    <property type="entry name" value="ZF_RING_2"/>
    <property type="match status" value="1"/>
</dbReference>
<dbReference type="SUPFAM" id="SSF57850">
    <property type="entry name" value="RING/U-box"/>
    <property type="match status" value="1"/>
</dbReference>
<comment type="caution">
    <text evidence="4">The sequence shown here is derived from an EMBL/GenBank/DDBJ whole genome shotgun (WGS) entry which is preliminary data.</text>
</comment>
<dbReference type="SMART" id="SM00184">
    <property type="entry name" value="RING"/>
    <property type="match status" value="1"/>
</dbReference>
<dbReference type="Proteomes" id="UP000235145">
    <property type="component" value="Unassembled WGS sequence"/>
</dbReference>
<dbReference type="InterPro" id="IPR001841">
    <property type="entry name" value="Znf_RING"/>
</dbReference>
<accession>A0A9R1W0E2</accession>
<evidence type="ECO:0000256" key="2">
    <source>
        <dbReference type="SAM" id="MobiDB-lite"/>
    </source>
</evidence>
<dbReference type="AlphaFoldDB" id="A0A9R1W0E2"/>
<proteinExistence type="predicted"/>
<evidence type="ECO:0000313" key="4">
    <source>
        <dbReference type="EMBL" id="KAJ0213941.1"/>
    </source>
</evidence>
<dbReference type="PANTHER" id="PTHR22765:SF396">
    <property type="entry name" value="RING_U-BOX SUPERFAMILY PROTEIN"/>
    <property type="match status" value="1"/>
</dbReference>
<gene>
    <name evidence="4" type="ORF">LSAT_V11C400182470</name>
</gene>
<dbReference type="EMBL" id="NBSK02000004">
    <property type="protein sequence ID" value="KAJ0213941.1"/>
    <property type="molecule type" value="Genomic_DNA"/>
</dbReference>
<organism evidence="4 5">
    <name type="scientific">Lactuca sativa</name>
    <name type="common">Garden lettuce</name>
    <dbReference type="NCBI Taxonomy" id="4236"/>
    <lineage>
        <taxon>Eukaryota</taxon>
        <taxon>Viridiplantae</taxon>
        <taxon>Streptophyta</taxon>
        <taxon>Embryophyta</taxon>
        <taxon>Tracheophyta</taxon>
        <taxon>Spermatophyta</taxon>
        <taxon>Magnoliopsida</taxon>
        <taxon>eudicotyledons</taxon>
        <taxon>Gunneridae</taxon>
        <taxon>Pentapetalae</taxon>
        <taxon>asterids</taxon>
        <taxon>campanulids</taxon>
        <taxon>Asterales</taxon>
        <taxon>Asteraceae</taxon>
        <taxon>Cichorioideae</taxon>
        <taxon>Cichorieae</taxon>
        <taxon>Lactucinae</taxon>
        <taxon>Lactuca</taxon>
    </lineage>
</organism>
<dbReference type="OrthoDB" id="8062037at2759"/>
<feature type="region of interest" description="Disordered" evidence="2">
    <location>
        <begin position="91"/>
        <end position="115"/>
    </location>
</feature>
<keyword evidence="1" id="KW-0479">Metal-binding</keyword>
<keyword evidence="1" id="KW-0862">Zinc</keyword>
<feature type="domain" description="RING-type" evidence="3">
    <location>
        <begin position="166"/>
        <end position="207"/>
    </location>
</feature>
<dbReference type="PANTHER" id="PTHR22765">
    <property type="entry name" value="RING FINGER AND PROTEASE ASSOCIATED DOMAIN-CONTAINING"/>
    <property type="match status" value="1"/>
</dbReference>
<dbReference type="Pfam" id="PF13639">
    <property type="entry name" value="zf-RING_2"/>
    <property type="match status" value="1"/>
</dbReference>
<dbReference type="Gene3D" id="3.30.40.10">
    <property type="entry name" value="Zinc/RING finger domain, C3HC4 (zinc finger)"/>
    <property type="match status" value="1"/>
</dbReference>
<reference evidence="4 5" key="1">
    <citation type="journal article" date="2017" name="Nat. Commun.">
        <title>Genome assembly with in vitro proximity ligation data and whole-genome triplication in lettuce.</title>
        <authorList>
            <person name="Reyes-Chin-Wo S."/>
            <person name="Wang Z."/>
            <person name="Yang X."/>
            <person name="Kozik A."/>
            <person name="Arikit S."/>
            <person name="Song C."/>
            <person name="Xia L."/>
            <person name="Froenicke L."/>
            <person name="Lavelle D.O."/>
            <person name="Truco M.J."/>
            <person name="Xia R."/>
            <person name="Zhu S."/>
            <person name="Xu C."/>
            <person name="Xu H."/>
            <person name="Xu X."/>
            <person name="Cox K."/>
            <person name="Korf I."/>
            <person name="Meyers B.C."/>
            <person name="Michelmore R.W."/>
        </authorList>
    </citation>
    <scope>NUCLEOTIDE SEQUENCE [LARGE SCALE GENOMIC DNA]</scope>
    <source>
        <strain evidence="5">cv. Salinas</strain>
        <tissue evidence="4">Seedlings</tissue>
    </source>
</reference>
<name>A0A9R1W0E2_LACSA</name>
<feature type="compositionally biased region" description="Low complexity" evidence="2">
    <location>
        <begin position="104"/>
        <end position="115"/>
    </location>
</feature>
<keyword evidence="5" id="KW-1185">Reference proteome</keyword>
<sequence length="211" mass="24816">MSNHNNINTQQSLRLANDAYAWYNNEDRDSFLDIISPPSRPFPHILNERVGIDPWLWSLDDRIFTLPSSIMSFPQPRMHLVVLQNNLANHTNLRSRQMDRSRTRTQTQTRDSNNQTKALEKLRKEIYNPVPKKIIQRLGRFYSQKDGGNTIKEVHEDDDDDDDKRCVICLEDLEAKQVVMVTPCNHTFHEQCILPWVRTHGRCPVCRFTFL</sequence>
<evidence type="ECO:0000313" key="5">
    <source>
        <dbReference type="Proteomes" id="UP000235145"/>
    </source>
</evidence>